<feature type="domain" description="Aminotransferase class V" evidence="5">
    <location>
        <begin position="487"/>
        <end position="728"/>
    </location>
</feature>
<dbReference type="AlphaFoldDB" id="A0A7W4Z5X3"/>
<dbReference type="Gene3D" id="3.40.50.720">
    <property type="entry name" value="NAD(P)-binding Rossmann-like Domain"/>
    <property type="match status" value="1"/>
</dbReference>
<dbReference type="GO" id="GO:0046507">
    <property type="term" value="F:UDPsulfoquinovose synthase activity"/>
    <property type="evidence" value="ECO:0007669"/>
    <property type="project" value="UniProtKB-EC"/>
</dbReference>
<evidence type="ECO:0000313" key="8">
    <source>
        <dbReference type="Proteomes" id="UP000537130"/>
    </source>
</evidence>
<gene>
    <name evidence="7" type="ORF">FHR99_001833</name>
</gene>
<dbReference type="Gene3D" id="3.40.640.10">
    <property type="entry name" value="Type I PLP-dependent aspartate aminotransferase-like (Major domain)"/>
    <property type="match status" value="1"/>
</dbReference>
<evidence type="ECO:0000256" key="2">
    <source>
        <dbReference type="ARBA" id="ARBA00007637"/>
    </source>
</evidence>
<keyword evidence="3" id="KW-0663">Pyridoxal phosphate</keyword>
<keyword evidence="8" id="KW-1185">Reference proteome</keyword>
<dbReference type="Proteomes" id="UP000537130">
    <property type="component" value="Unassembled WGS sequence"/>
</dbReference>
<dbReference type="RefSeq" id="WP_183410341.1">
    <property type="nucleotide sequence ID" value="NZ_JACHWY010000002.1"/>
</dbReference>
<dbReference type="EMBL" id="JACHWY010000002">
    <property type="protein sequence ID" value="MBB3047567.1"/>
    <property type="molecule type" value="Genomic_DNA"/>
</dbReference>
<dbReference type="InterPro" id="IPR015422">
    <property type="entry name" value="PyrdxlP-dep_Trfase_small"/>
</dbReference>
<comment type="similarity">
    <text evidence="2">Belongs to the NAD(P)-dependent epimerase/dehydratase family.</text>
</comment>
<evidence type="ECO:0000259" key="6">
    <source>
        <dbReference type="Pfam" id="PF01370"/>
    </source>
</evidence>
<protein>
    <submittedName>
        <fullName evidence="7">UDP-sulfoquinovose synthase</fullName>
        <ecNumber evidence="7">3.13.1.1</ecNumber>
    </submittedName>
</protein>
<dbReference type="SUPFAM" id="SSF51735">
    <property type="entry name" value="NAD(P)-binding Rossmann-fold domains"/>
    <property type="match status" value="1"/>
</dbReference>
<evidence type="ECO:0000256" key="4">
    <source>
        <dbReference type="SAM" id="MobiDB-lite"/>
    </source>
</evidence>
<reference evidence="7 8" key="1">
    <citation type="submission" date="2020-08" db="EMBL/GenBank/DDBJ databases">
        <title>Genomic Encyclopedia of Type Strains, Phase III (KMG-III): the genomes of soil and plant-associated and newly described type strains.</title>
        <authorList>
            <person name="Whitman W."/>
        </authorList>
    </citation>
    <scope>NUCLEOTIDE SEQUENCE [LARGE SCALE GENOMIC DNA]</scope>
    <source>
        <strain evidence="7 8">CECT 8654</strain>
    </source>
</reference>
<evidence type="ECO:0000256" key="1">
    <source>
        <dbReference type="ARBA" id="ARBA00005125"/>
    </source>
</evidence>
<accession>A0A7W4Z5X3</accession>
<sequence length="853" mass="96529">MSQPKKSPILVLGADGYLGWPLSLRLARQNPDRQIVMVDNFLRRRLVRDVGGDSILPILEMKQRLWAAKRVHGIRNMDFIHMDVNSEALEFLIEERRPDAIYHLAQQCSAPYSMRGVDEALLTLRNNEEGNMRLLWAVREYVPDCHVIKLGTFGEYAKGGIDIAEGYFKPVYRGRAASTAIPYPRRADDFYHASKINDTNYIAIACQHWGLRVTDIMQSTVFGTWTEDMEGHPELYTRVDYDECFGTVANRFIAQALCGEPLSVYGTGNQRTGLMALNDAITSLAALWSDVPEKAQHRVINHVTEKSFSVNELADAIVGSARREGLKVTVQRGRFDPRAEQVEAKMAFEIESAYVDSHLKQTDMRDVVHRAFVMLSQHRERIDRSLFAPRNSWQGAGKGESKKRRQKKEDNVVVALPQQNVRRKRAPVLQTEDDWEIFRREQFPYEHLNLNPGTLGSPSEAVLQEIRKAQSPDLLAQPLDQYRRGREVYEEARAEASALWPSDDHELQLVGSASQTSNLLALAFARLGGQMSRPLRVLTTMNEHVGGIGAFERMPEFRICYLSDKEIRDPKAFRALVAGFKPDIALFSHVTYDTGQALPVAQWMKDISELRPGASTLLDVSQSLGVIAPEFEHADVVFGSCHKWLFGPRGTGLLWTNERFRRRVGALNWSGEPLAKGGKDFGFSPSGGLDFSLYAGLLACFRLYRQLGAERLRERSADLALYFRVRLSNMLRSHGIRFRLLEPHLGVPGANGMFSLSFVNFDPYPLYDAMNAHKVHCKCIKDRGRDGRERQLLRFGVPYYETQERMQKALATIEDCLREQLANSSDHSLRYLLKSGATPSPRTEVLASSARPV</sequence>
<dbReference type="InterPro" id="IPR015421">
    <property type="entry name" value="PyrdxlP-dep_Trfase_major"/>
</dbReference>
<evidence type="ECO:0000256" key="3">
    <source>
        <dbReference type="ARBA" id="ARBA00022898"/>
    </source>
</evidence>
<comment type="pathway">
    <text evidence="1">Bacterial outer membrane biogenesis; LPS O-antigen biosynthesis.</text>
</comment>
<evidence type="ECO:0000313" key="7">
    <source>
        <dbReference type="EMBL" id="MBB3047567.1"/>
    </source>
</evidence>
<name>A0A7W4Z5X3_9GAMM</name>
<dbReference type="Pfam" id="PF01370">
    <property type="entry name" value="Epimerase"/>
    <property type="match status" value="1"/>
</dbReference>
<feature type="region of interest" description="Disordered" evidence="4">
    <location>
        <begin position="386"/>
        <end position="410"/>
    </location>
</feature>
<dbReference type="Gene3D" id="3.90.25.10">
    <property type="entry name" value="UDP-galactose 4-epimerase, domain 1"/>
    <property type="match status" value="1"/>
</dbReference>
<dbReference type="Gene3D" id="3.90.1150.10">
    <property type="entry name" value="Aspartate Aminotransferase, domain 1"/>
    <property type="match status" value="1"/>
</dbReference>
<comment type="caution">
    <text evidence="7">The sequence shown here is derived from an EMBL/GenBank/DDBJ whole genome shotgun (WGS) entry which is preliminary data.</text>
</comment>
<dbReference type="InterPro" id="IPR001509">
    <property type="entry name" value="Epimerase_deHydtase"/>
</dbReference>
<organism evidence="7 8">
    <name type="scientific">Litorivivens lipolytica</name>
    <dbReference type="NCBI Taxonomy" id="1524264"/>
    <lineage>
        <taxon>Bacteria</taxon>
        <taxon>Pseudomonadati</taxon>
        <taxon>Pseudomonadota</taxon>
        <taxon>Gammaproteobacteria</taxon>
        <taxon>Litorivivens</taxon>
    </lineage>
</organism>
<dbReference type="InterPro" id="IPR000192">
    <property type="entry name" value="Aminotrans_V_dom"/>
</dbReference>
<dbReference type="PANTHER" id="PTHR43000">
    <property type="entry name" value="DTDP-D-GLUCOSE 4,6-DEHYDRATASE-RELATED"/>
    <property type="match status" value="1"/>
</dbReference>
<dbReference type="SUPFAM" id="SSF53383">
    <property type="entry name" value="PLP-dependent transferases"/>
    <property type="match status" value="1"/>
</dbReference>
<feature type="domain" description="NAD-dependent epimerase/dehydratase" evidence="6">
    <location>
        <begin position="9"/>
        <end position="294"/>
    </location>
</feature>
<dbReference type="InterPro" id="IPR036291">
    <property type="entry name" value="NAD(P)-bd_dom_sf"/>
</dbReference>
<dbReference type="InterPro" id="IPR015424">
    <property type="entry name" value="PyrdxlP-dep_Trfase"/>
</dbReference>
<proteinExistence type="inferred from homology"/>
<keyword evidence="7" id="KW-0378">Hydrolase</keyword>
<dbReference type="EC" id="3.13.1.1" evidence="7"/>
<dbReference type="Pfam" id="PF00266">
    <property type="entry name" value="Aminotran_5"/>
    <property type="match status" value="1"/>
</dbReference>
<evidence type="ECO:0000259" key="5">
    <source>
        <dbReference type="Pfam" id="PF00266"/>
    </source>
</evidence>